<dbReference type="InterPro" id="IPR038109">
    <property type="entry name" value="DNA_bind_recomb_sf"/>
</dbReference>
<feature type="domain" description="Recombinase" evidence="4">
    <location>
        <begin position="171"/>
        <end position="290"/>
    </location>
</feature>
<dbReference type="EMBL" id="JAXLPB010000001">
    <property type="protein sequence ID" value="MDY8108041.1"/>
    <property type="molecule type" value="Genomic_DNA"/>
</dbReference>
<accession>A0ABU5HYJ2</accession>
<dbReference type="PROSITE" id="PS51736">
    <property type="entry name" value="RECOMBINASES_3"/>
    <property type="match status" value="1"/>
</dbReference>
<dbReference type="InterPro" id="IPR050639">
    <property type="entry name" value="SSR_resolvase"/>
</dbReference>
<name>A0ABU5HYJ2_9HYPH</name>
<dbReference type="PANTHER" id="PTHR30461">
    <property type="entry name" value="DNA-INVERTASE FROM LAMBDOID PROPHAGE"/>
    <property type="match status" value="1"/>
</dbReference>
<feature type="domain" description="Resolvase/invertase-type recombinase catalytic" evidence="3">
    <location>
        <begin position="3"/>
        <end position="164"/>
    </location>
</feature>
<evidence type="ECO:0000256" key="2">
    <source>
        <dbReference type="ARBA" id="ARBA00023172"/>
    </source>
</evidence>
<dbReference type="CDD" id="cd00338">
    <property type="entry name" value="Ser_Recombinase"/>
    <property type="match status" value="1"/>
</dbReference>
<proteinExistence type="predicted"/>
<dbReference type="Proteomes" id="UP001294412">
    <property type="component" value="Unassembled WGS sequence"/>
</dbReference>
<sequence length="502" mass="56378">MPLAYSYIRFSTPDQLAGDSLRRQTDATSDYCSRKGLQLAEENYADLGVSGFSGKNLQEGYGLNAFLEAVKSGAIPSGSYLLIEALDRLTRLNPLDALDLLRRILESGVNVVTLQDEREYTHSSLMGDMSQLMMSLMSLFVGHEESKRKSLRLSQVWDQKRKNADTKIALPFWLTRGENGQLVEIAKEAKVVRLIFALAVDEGLGARAIARHLNDHRYLPPRGTRWQHSSVARILQNQSVIGVYQPHQGSRGVNRKPIGQPIKDFYPMVVDELSFIKANRTRRSSGPKPAATGPRNLFSSLAYCSCGSSLHFKRLSIRDKEDRLVCAVRCGEPSLKYGITEALFINGFSELLDQIHNRSSDNSKDIAEIELAIESKRKAITNIVAAIEQGLEIPDLIQRAKALQVEEQELQATIDEMRVSQSTFSGSKNPIVDFWMEANNPIYRRRLSAELTRWVERIDLCNKETPRSFAVHLKPAIRSRLYEDASGREAQHDGVVKVAVEF</sequence>
<dbReference type="PANTHER" id="PTHR30461:SF2">
    <property type="entry name" value="SERINE RECOMBINASE PINE-RELATED"/>
    <property type="match status" value="1"/>
</dbReference>
<dbReference type="InterPro" id="IPR036162">
    <property type="entry name" value="Resolvase-like_N_sf"/>
</dbReference>
<dbReference type="Gene3D" id="3.90.1750.20">
    <property type="entry name" value="Putative Large Serine Recombinase, Chain B, Domain 2"/>
    <property type="match status" value="1"/>
</dbReference>
<evidence type="ECO:0000259" key="3">
    <source>
        <dbReference type="PROSITE" id="PS51736"/>
    </source>
</evidence>
<keyword evidence="2" id="KW-0233">DNA recombination</keyword>
<dbReference type="PROSITE" id="PS51737">
    <property type="entry name" value="RECOMBINASE_DNA_BIND"/>
    <property type="match status" value="1"/>
</dbReference>
<evidence type="ECO:0000259" key="4">
    <source>
        <dbReference type="PROSITE" id="PS51737"/>
    </source>
</evidence>
<evidence type="ECO:0000256" key="1">
    <source>
        <dbReference type="ARBA" id="ARBA00023125"/>
    </source>
</evidence>
<evidence type="ECO:0000313" key="6">
    <source>
        <dbReference type="Proteomes" id="UP001294412"/>
    </source>
</evidence>
<organism evidence="5 6">
    <name type="scientific">Fulvimarina uroteuthidis</name>
    <dbReference type="NCBI Taxonomy" id="3098149"/>
    <lineage>
        <taxon>Bacteria</taxon>
        <taxon>Pseudomonadati</taxon>
        <taxon>Pseudomonadota</taxon>
        <taxon>Alphaproteobacteria</taxon>
        <taxon>Hyphomicrobiales</taxon>
        <taxon>Aurantimonadaceae</taxon>
        <taxon>Fulvimarina</taxon>
    </lineage>
</organism>
<gene>
    <name evidence="5" type="ORF">U0C82_02610</name>
</gene>
<protein>
    <submittedName>
        <fullName evidence="5">Recombinase family protein</fullName>
    </submittedName>
</protein>
<keyword evidence="1" id="KW-0238">DNA-binding</keyword>
<dbReference type="InterPro" id="IPR006119">
    <property type="entry name" value="Resolv_N"/>
</dbReference>
<dbReference type="Pfam" id="PF00239">
    <property type="entry name" value="Resolvase"/>
    <property type="match status" value="1"/>
</dbReference>
<comment type="caution">
    <text evidence="5">The sequence shown here is derived from an EMBL/GenBank/DDBJ whole genome shotgun (WGS) entry which is preliminary data.</text>
</comment>
<dbReference type="SUPFAM" id="SSF53041">
    <property type="entry name" value="Resolvase-like"/>
    <property type="match status" value="1"/>
</dbReference>
<dbReference type="Gene3D" id="3.40.50.1390">
    <property type="entry name" value="Resolvase, N-terminal catalytic domain"/>
    <property type="match status" value="1"/>
</dbReference>
<reference evidence="5 6" key="1">
    <citation type="submission" date="2023-12" db="EMBL/GenBank/DDBJ databases">
        <title>Description of Novel Strain Fulvimarina sp. 2208YS6-2-32 isolated from Uroteuthis (Photololigo) edulis.</title>
        <authorList>
            <person name="Park J.-S."/>
        </authorList>
    </citation>
    <scope>NUCLEOTIDE SEQUENCE [LARGE SCALE GENOMIC DNA]</scope>
    <source>
        <strain evidence="5 6">2208YS6-2-32</strain>
    </source>
</reference>
<dbReference type="InterPro" id="IPR011109">
    <property type="entry name" value="DNA_bind_recombinase_dom"/>
</dbReference>
<dbReference type="RefSeq" id="WP_322185492.1">
    <property type="nucleotide sequence ID" value="NZ_JAXLPB010000001.1"/>
</dbReference>
<evidence type="ECO:0000313" key="5">
    <source>
        <dbReference type="EMBL" id="MDY8108041.1"/>
    </source>
</evidence>
<dbReference type="SMART" id="SM00857">
    <property type="entry name" value="Resolvase"/>
    <property type="match status" value="1"/>
</dbReference>
<dbReference type="Pfam" id="PF07508">
    <property type="entry name" value="Recombinase"/>
    <property type="match status" value="1"/>
</dbReference>
<keyword evidence="6" id="KW-1185">Reference proteome</keyword>